<gene>
    <name evidence="11" type="ORF">APLA_LOCUS2493</name>
</gene>
<evidence type="ECO:0000256" key="8">
    <source>
        <dbReference type="SAM" id="MobiDB-lite"/>
    </source>
</evidence>
<feature type="domain" description="Thioredoxin" evidence="10">
    <location>
        <begin position="499"/>
        <end position="659"/>
    </location>
</feature>
<organism evidence="11 12">
    <name type="scientific">Arctia plantaginis</name>
    <name type="common">Wood tiger moth</name>
    <name type="synonym">Phalaena plantaginis</name>
    <dbReference type="NCBI Taxonomy" id="874455"/>
    <lineage>
        <taxon>Eukaryota</taxon>
        <taxon>Metazoa</taxon>
        <taxon>Ecdysozoa</taxon>
        <taxon>Arthropoda</taxon>
        <taxon>Hexapoda</taxon>
        <taxon>Insecta</taxon>
        <taxon>Pterygota</taxon>
        <taxon>Neoptera</taxon>
        <taxon>Endopterygota</taxon>
        <taxon>Lepidoptera</taxon>
        <taxon>Glossata</taxon>
        <taxon>Ditrysia</taxon>
        <taxon>Noctuoidea</taxon>
        <taxon>Erebidae</taxon>
        <taxon>Arctiinae</taxon>
        <taxon>Arctia</taxon>
    </lineage>
</organism>
<dbReference type="InterPro" id="IPR029760">
    <property type="entry name" value="GPX_CS"/>
</dbReference>
<dbReference type="OrthoDB" id="2418081at2759"/>
<dbReference type="SUPFAM" id="SSF53474">
    <property type="entry name" value="alpha/beta-Hydrolases"/>
    <property type="match status" value="1"/>
</dbReference>
<dbReference type="PANTHER" id="PTHR21661:SF35">
    <property type="entry name" value="EPOXIDE HYDROLASE"/>
    <property type="match status" value="1"/>
</dbReference>
<comment type="similarity">
    <text evidence="2">Belongs to the peptidase S33 family.</text>
</comment>
<feature type="transmembrane region" description="Helical" evidence="9">
    <location>
        <begin position="21"/>
        <end position="41"/>
    </location>
</feature>
<keyword evidence="9" id="KW-0472">Membrane</keyword>
<keyword evidence="9" id="KW-0812">Transmembrane</keyword>
<dbReference type="GO" id="GO:0004601">
    <property type="term" value="F:peroxidase activity"/>
    <property type="evidence" value="ECO:0007669"/>
    <property type="project" value="UniProtKB-KW"/>
</dbReference>
<keyword evidence="4" id="KW-0058">Aromatic hydrocarbons catabolism</keyword>
<dbReference type="CDD" id="cd00340">
    <property type="entry name" value="GSH_Peroxidase"/>
    <property type="match status" value="1"/>
</dbReference>
<evidence type="ECO:0000256" key="6">
    <source>
        <dbReference type="ARBA" id="ARBA00023002"/>
    </source>
</evidence>
<name>A0A8S0Z1B9_ARCPL</name>
<feature type="region of interest" description="Disordered" evidence="8">
    <location>
        <begin position="475"/>
        <end position="497"/>
    </location>
</feature>
<dbReference type="FunFam" id="3.40.30.10:FF:000025">
    <property type="entry name" value="Glutathione peroxidase"/>
    <property type="match status" value="1"/>
</dbReference>
<keyword evidence="6 7" id="KW-0560">Oxidoreductase</keyword>
<evidence type="ECO:0000256" key="2">
    <source>
        <dbReference type="ARBA" id="ARBA00010088"/>
    </source>
</evidence>
<evidence type="ECO:0000256" key="5">
    <source>
        <dbReference type="ARBA" id="ARBA00022801"/>
    </source>
</evidence>
<dbReference type="PROSITE" id="PS00460">
    <property type="entry name" value="GLUTATHIONE_PEROXID_1"/>
    <property type="match status" value="1"/>
</dbReference>
<comment type="caution">
    <text evidence="11">The sequence shown here is derived from an EMBL/GenBank/DDBJ whole genome shotgun (WGS) entry which is preliminary data.</text>
</comment>
<dbReference type="PANTHER" id="PTHR21661">
    <property type="entry name" value="EPOXIDE HYDROLASE 1-RELATED"/>
    <property type="match status" value="1"/>
</dbReference>
<proteinExistence type="inferred from homology"/>
<dbReference type="GO" id="GO:0097176">
    <property type="term" value="P:epoxide metabolic process"/>
    <property type="evidence" value="ECO:0007669"/>
    <property type="project" value="TreeGrafter"/>
</dbReference>
<dbReference type="InterPro" id="IPR029759">
    <property type="entry name" value="GPX_AS"/>
</dbReference>
<dbReference type="Pfam" id="PF00255">
    <property type="entry name" value="GSHPx"/>
    <property type="match status" value="1"/>
</dbReference>
<evidence type="ECO:0000256" key="4">
    <source>
        <dbReference type="ARBA" id="ARBA00022797"/>
    </source>
</evidence>
<dbReference type="Proteomes" id="UP000494256">
    <property type="component" value="Unassembled WGS sequence"/>
</dbReference>
<dbReference type="InterPro" id="IPR000889">
    <property type="entry name" value="Glutathione_peroxidase"/>
</dbReference>
<dbReference type="PROSITE" id="PS51355">
    <property type="entry name" value="GLUTATHIONE_PEROXID_3"/>
    <property type="match status" value="1"/>
</dbReference>
<protein>
    <recommendedName>
        <fullName evidence="7">Glutathione peroxidase</fullName>
    </recommendedName>
</protein>
<dbReference type="PRINTS" id="PR01011">
    <property type="entry name" value="GLUTPROXDASE"/>
</dbReference>
<keyword evidence="3 7" id="KW-0575">Peroxidase</keyword>
<evidence type="ECO:0000313" key="12">
    <source>
        <dbReference type="Proteomes" id="UP000494256"/>
    </source>
</evidence>
<reference evidence="11 12" key="1">
    <citation type="submission" date="2020-04" db="EMBL/GenBank/DDBJ databases">
        <authorList>
            <person name="Wallbank WR R."/>
            <person name="Pardo Diaz C."/>
            <person name="Kozak K."/>
            <person name="Martin S."/>
            <person name="Jiggins C."/>
            <person name="Moest M."/>
            <person name="Warren A I."/>
            <person name="Byers J.R.P. K."/>
            <person name="Montejo-Kovacevich G."/>
            <person name="Yen C E."/>
        </authorList>
    </citation>
    <scope>NUCLEOTIDE SEQUENCE [LARGE SCALE GENOMIC DNA]</scope>
</reference>
<dbReference type="GO" id="GO:0006979">
    <property type="term" value="P:response to oxidative stress"/>
    <property type="evidence" value="ECO:0007669"/>
    <property type="project" value="InterPro"/>
</dbReference>
<dbReference type="Gene3D" id="3.40.50.1820">
    <property type="entry name" value="alpha/beta hydrolase"/>
    <property type="match status" value="1"/>
</dbReference>
<evidence type="ECO:0000256" key="9">
    <source>
        <dbReference type="SAM" id="Phobius"/>
    </source>
</evidence>
<keyword evidence="5" id="KW-0378">Hydrolase</keyword>
<evidence type="ECO:0000313" key="11">
    <source>
        <dbReference type="EMBL" id="CAB3225952.1"/>
    </source>
</evidence>
<dbReference type="AlphaFoldDB" id="A0A8S0Z1B9"/>
<dbReference type="SUPFAM" id="SSF52833">
    <property type="entry name" value="Thioredoxin-like"/>
    <property type="match status" value="1"/>
</dbReference>
<dbReference type="InterPro" id="IPR010497">
    <property type="entry name" value="Epoxide_hydro_N"/>
</dbReference>
<feature type="compositionally biased region" description="Basic and acidic residues" evidence="8">
    <location>
        <begin position="484"/>
        <end position="497"/>
    </location>
</feature>
<dbReference type="PROSITE" id="PS51352">
    <property type="entry name" value="THIOREDOXIN_2"/>
    <property type="match status" value="1"/>
</dbReference>
<evidence type="ECO:0000256" key="1">
    <source>
        <dbReference type="ARBA" id="ARBA00006926"/>
    </source>
</evidence>
<dbReference type="InterPro" id="IPR013766">
    <property type="entry name" value="Thioredoxin_domain"/>
</dbReference>
<dbReference type="Pfam" id="PF06441">
    <property type="entry name" value="EHN"/>
    <property type="match status" value="1"/>
</dbReference>
<comment type="similarity">
    <text evidence="1 7">Belongs to the glutathione peroxidase family.</text>
</comment>
<dbReference type="Gene3D" id="3.40.30.10">
    <property type="entry name" value="Glutaredoxin"/>
    <property type="match status" value="1"/>
</dbReference>
<dbReference type="InterPro" id="IPR036249">
    <property type="entry name" value="Thioredoxin-like_sf"/>
</dbReference>
<dbReference type="GO" id="GO:0004301">
    <property type="term" value="F:epoxide hydrolase activity"/>
    <property type="evidence" value="ECO:0007669"/>
    <property type="project" value="TreeGrafter"/>
</dbReference>
<evidence type="ECO:0000259" key="10">
    <source>
        <dbReference type="PROSITE" id="PS51352"/>
    </source>
</evidence>
<sequence>MSNNMKQPPPRREKKEKQKQSKLSLFMILMVVALSIMVWHYHNTITAPPPMPNIDMEEWWGPYPIDMELDKSIRPYTIEFEDVIVNDLKERLLHSRPFTSSLENSGFKYGFNTRFLTRVLDFWKNSNIRERERFLNKYNHFMTKIQGLDIHFIHVRPKASSDIAVVPLLLIHSWPVSIREFYELIPLLTTQQTGKDFVFEVIVPSLPGFGFSQAPTREGLNRLKISAILHNLMQHIGFEKYYIQGGDFGQAIGSVMATAFPDNVLGFHTNMPVVNHNPSNIFLVNIFDVYLPSLLDPEFKGCTYNLKSHSHLLLENAGYLQSQVIKPDTLGIALAESPAGLAAYILEKFAYLNNTENQMATDGGLLKKFSLTQLLDNVMIYWMTNSFTTSMRVYNEYIHETDEIDRIPTDVPTWGIKFKEELCTTDRLLKKKYKNYLQSTVVEDVGHFPAIEHPQILADDIYNAVATFRLFHGKKQPQSTTQPETKKTPESEIKKTKEPEAKKTVYDFKVKDIKGNEVSLEIYRGKVLIIVNVASQCGYTDTHYTQLNKLYEKYAERGLRILAFPCNQFGGQEPGSLNEIVEFTRKRNVEFDVFEKIEVNGENTHPLWEFLKKVQGGTFGDFIKWNFSKFIVDRNGVPVERFGPNVSPFDLEPYLAKYW</sequence>
<dbReference type="EMBL" id="CADEBD010000226">
    <property type="protein sequence ID" value="CAB3225952.1"/>
    <property type="molecule type" value="Genomic_DNA"/>
</dbReference>
<evidence type="ECO:0000256" key="3">
    <source>
        <dbReference type="ARBA" id="ARBA00022559"/>
    </source>
</evidence>
<accession>A0A8S0Z1B9</accession>
<evidence type="ECO:0000256" key="7">
    <source>
        <dbReference type="RuleBase" id="RU000499"/>
    </source>
</evidence>
<keyword evidence="9" id="KW-1133">Transmembrane helix</keyword>
<dbReference type="InterPro" id="IPR029058">
    <property type="entry name" value="AB_hydrolase_fold"/>
</dbReference>
<dbReference type="PROSITE" id="PS00763">
    <property type="entry name" value="GLUTATHIONE_PEROXID_2"/>
    <property type="match status" value="1"/>
</dbReference>